<dbReference type="RefSeq" id="WP_040098214.1">
    <property type="nucleotide sequence ID" value="NZ_JWJD01000002.1"/>
</dbReference>
<proteinExistence type="predicted"/>
<name>A0A0C2DU81_9BACT</name>
<dbReference type="AlphaFoldDB" id="A0A0C2DU81"/>
<gene>
    <name evidence="1" type="ORF">GFER_08075</name>
</gene>
<comment type="caution">
    <text evidence="1">The sequence shown here is derived from an EMBL/GenBank/DDBJ whole genome shotgun (WGS) entry which is preliminary data.</text>
</comment>
<evidence type="ECO:0000313" key="1">
    <source>
        <dbReference type="EMBL" id="KIH77009.1"/>
    </source>
</evidence>
<protein>
    <submittedName>
        <fullName evidence="1">Uncharacterized protein</fullName>
    </submittedName>
</protein>
<dbReference type="EMBL" id="JWJD01000002">
    <property type="protein sequence ID" value="KIH77009.1"/>
    <property type="molecule type" value="Genomic_DNA"/>
</dbReference>
<sequence>MLGMLQSIFRRNHTGPYPESLVRAAIEQAVDETDSCLRGVAGYRRKLRPVVIKALDQVMALVDGLEEPIRVDRAAFGQDSRLKLFFASAEHMTRVFEQDAILAALRSPGGGEPRSIYALLLMDYREQSTFGTASQGNILLKDVPQVAVDFSNHRLLDPTWEAEETLCLLRQRAYNHLLQIALNRIAMHRDKRAGLERRRTLLQAKARVSERATRGFSVSALSTPMDCSVLRKQADEIESELEKLGCDTKADRTHFKLVVDVLSRPEAHLWSEPLRLTVDPMGIKRSPDTPGAKTLTFTRLHNARGQSAVASLVKISTPF</sequence>
<dbReference type="Proteomes" id="UP000035068">
    <property type="component" value="Unassembled WGS sequence"/>
</dbReference>
<keyword evidence="2" id="KW-1185">Reference proteome</keyword>
<evidence type="ECO:0000313" key="2">
    <source>
        <dbReference type="Proteomes" id="UP000035068"/>
    </source>
</evidence>
<accession>A0A0C2DU81</accession>
<organism evidence="1 2">
    <name type="scientific">Geoalkalibacter ferrihydriticus DSM 17813</name>
    <dbReference type="NCBI Taxonomy" id="1121915"/>
    <lineage>
        <taxon>Bacteria</taxon>
        <taxon>Pseudomonadati</taxon>
        <taxon>Thermodesulfobacteriota</taxon>
        <taxon>Desulfuromonadia</taxon>
        <taxon>Desulfuromonadales</taxon>
        <taxon>Geoalkalibacteraceae</taxon>
        <taxon>Geoalkalibacter</taxon>
    </lineage>
</organism>
<reference evidence="1 2" key="1">
    <citation type="submission" date="2014-12" db="EMBL/GenBank/DDBJ databases">
        <title>Genomes of Geoalkalibacter ferrihydriticus and Geoalkalibacter subterraneus, two haloalkaliphilic metal-reducing members of the Geobacteraceae.</title>
        <authorList>
            <person name="Badalamenti J.P."/>
            <person name="Torres C.I."/>
            <person name="Krajmalnik-Brown R."/>
            <person name="Bond D.R."/>
        </authorList>
    </citation>
    <scope>NUCLEOTIDE SEQUENCE [LARGE SCALE GENOMIC DNA]</scope>
    <source>
        <strain evidence="1 2">DSM 17813</strain>
    </source>
</reference>